<gene>
    <name evidence="1" type="ORF">SSX86_012153</name>
</gene>
<comment type="caution">
    <text evidence="1">The sequence shown here is derived from an EMBL/GenBank/DDBJ whole genome shotgun (WGS) entry which is preliminary data.</text>
</comment>
<organism evidence="1 2">
    <name type="scientific">Deinandra increscens subsp. villosa</name>
    <dbReference type="NCBI Taxonomy" id="3103831"/>
    <lineage>
        <taxon>Eukaryota</taxon>
        <taxon>Viridiplantae</taxon>
        <taxon>Streptophyta</taxon>
        <taxon>Embryophyta</taxon>
        <taxon>Tracheophyta</taxon>
        <taxon>Spermatophyta</taxon>
        <taxon>Magnoliopsida</taxon>
        <taxon>eudicotyledons</taxon>
        <taxon>Gunneridae</taxon>
        <taxon>Pentapetalae</taxon>
        <taxon>asterids</taxon>
        <taxon>campanulids</taxon>
        <taxon>Asterales</taxon>
        <taxon>Asteraceae</taxon>
        <taxon>Asteroideae</taxon>
        <taxon>Heliantheae alliance</taxon>
        <taxon>Madieae</taxon>
        <taxon>Madiinae</taxon>
        <taxon>Deinandra</taxon>
    </lineage>
</organism>
<dbReference type="Proteomes" id="UP001408789">
    <property type="component" value="Unassembled WGS sequence"/>
</dbReference>
<accession>A0AAP0D8T9</accession>
<reference evidence="1 2" key="1">
    <citation type="submission" date="2024-04" db="EMBL/GenBank/DDBJ databases">
        <title>The reference genome of an endangered Asteraceae, Deinandra increscens subsp. villosa, native to the Central Coast of California.</title>
        <authorList>
            <person name="Guilliams M."/>
            <person name="Hasenstab-Lehman K."/>
            <person name="Meyer R."/>
            <person name="Mcevoy S."/>
        </authorList>
    </citation>
    <scope>NUCLEOTIDE SEQUENCE [LARGE SCALE GENOMIC DNA]</scope>
    <source>
        <tissue evidence="1">Leaf</tissue>
    </source>
</reference>
<sequence>MDPKDPILPLPNKTPFHLPLSPSQYSRTLSRRPMLVFRACTATLRSPRVLHCRSKLACRFWITLGQSLYTVKLTNVSVPADDTNPVQNVEKTFQLTKVHMDLLAKPEFKIQVRLSEQSIDMGLNFLEPIGTMTTL</sequence>
<dbReference type="EMBL" id="JBCNJP010000014">
    <property type="protein sequence ID" value="KAK9068042.1"/>
    <property type="molecule type" value="Genomic_DNA"/>
</dbReference>
<evidence type="ECO:0000313" key="2">
    <source>
        <dbReference type="Proteomes" id="UP001408789"/>
    </source>
</evidence>
<dbReference type="AlphaFoldDB" id="A0AAP0D8T9"/>
<name>A0AAP0D8T9_9ASTR</name>
<protein>
    <submittedName>
        <fullName evidence="1">Uncharacterized protein</fullName>
    </submittedName>
</protein>
<proteinExistence type="predicted"/>
<keyword evidence="2" id="KW-1185">Reference proteome</keyword>
<evidence type="ECO:0000313" key="1">
    <source>
        <dbReference type="EMBL" id="KAK9068042.1"/>
    </source>
</evidence>